<dbReference type="RefSeq" id="WP_285931125.1">
    <property type="nucleotide sequence ID" value="NZ_JASTZU010000022.1"/>
</dbReference>
<name>A0ABT7L699_9BACI</name>
<comment type="similarity">
    <text evidence="6">Belongs to the ABC-4 integral membrane protein family.</text>
</comment>
<reference evidence="10 11" key="1">
    <citation type="submission" date="2023-06" db="EMBL/GenBank/DDBJ databases">
        <title>Aquibacillus rhizosphaerae LR5S19.</title>
        <authorList>
            <person name="Sun J.-Q."/>
        </authorList>
    </citation>
    <scope>NUCLEOTIDE SEQUENCE [LARGE SCALE GENOMIC DNA]</scope>
    <source>
        <strain evidence="10 11">LR5S19</strain>
    </source>
</reference>
<evidence type="ECO:0000259" key="9">
    <source>
        <dbReference type="Pfam" id="PF12704"/>
    </source>
</evidence>
<sequence length="448" mass="49860">MTFKDQLKFVRQNMKKNKMRIFMTVLATAMGCTFLIVLASVGFGLQETLVKDQLEQSLVTEIQIHGYEDKDGNYHEITDEEIEYIESIEGIKAVTRRIQLYQTPDYKIDNYQSNANTVVAHFPSELKAGLKLAEGNLPEAENEIVVGYNFEEYLTEKDADPEEIYDEQGTVKEAFRYSDSLIGKNIDMTVYQYIDGEEQSQTTSLKVVGILEKPTREWATDSNVYITEGTLSEIEEFTGTLRGSIQQDGEQVSEPDSDSDTYNTVNAYANNLEVVDSISTQLKDENYLTYSVADEVKQINMLFTIAKAGLIFIGTIAILIASIGIYNTMTMAVTERAPDIGIMKAIGANPKTIKQIFLLESSYIGFMGAIIGTIVAYIISFAVNIGLPLIIEMAFQEEVPEGLKFSSIPLSLVAISTGICLLVTIVSGSRPAKRATKIDVLKAMRREI</sequence>
<dbReference type="Pfam" id="PF02687">
    <property type="entry name" value="FtsX"/>
    <property type="match status" value="1"/>
</dbReference>
<keyword evidence="3 7" id="KW-0812">Transmembrane</keyword>
<evidence type="ECO:0000256" key="1">
    <source>
        <dbReference type="ARBA" id="ARBA00004651"/>
    </source>
</evidence>
<dbReference type="InterPro" id="IPR050250">
    <property type="entry name" value="Macrolide_Exporter_MacB"/>
</dbReference>
<accession>A0ABT7L699</accession>
<dbReference type="Proteomes" id="UP001235343">
    <property type="component" value="Unassembled WGS sequence"/>
</dbReference>
<feature type="transmembrane region" description="Helical" evidence="7">
    <location>
        <begin position="363"/>
        <end position="387"/>
    </location>
</feature>
<feature type="transmembrane region" description="Helical" evidence="7">
    <location>
        <begin position="407"/>
        <end position="427"/>
    </location>
</feature>
<keyword evidence="5 7" id="KW-0472">Membrane</keyword>
<evidence type="ECO:0000256" key="7">
    <source>
        <dbReference type="SAM" id="Phobius"/>
    </source>
</evidence>
<dbReference type="EMBL" id="JASTZU010000022">
    <property type="protein sequence ID" value="MDL4840126.1"/>
    <property type="molecule type" value="Genomic_DNA"/>
</dbReference>
<dbReference type="PANTHER" id="PTHR30572:SF4">
    <property type="entry name" value="ABC TRANSPORTER PERMEASE YTRF"/>
    <property type="match status" value="1"/>
</dbReference>
<protein>
    <submittedName>
        <fullName evidence="10">ABC transporter permease</fullName>
    </submittedName>
</protein>
<organism evidence="10 11">
    <name type="scientific">Aquibacillus rhizosphaerae</name>
    <dbReference type="NCBI Taxonomy" id="3051431"/>
    <lineage>
        <taxon>Bacteria</taxon>
        <taxon>Bacillati</taxon>
        <taxon>Bacillota</taxon>
        <taxon>Bacilli</taxon>
        <taxon>Bacillales</taxon>
        <taxon>Bacillaceae</taxon>
        <taxon>Aquibacillus</taxon>
    </lineage>
</organism>
<keyword evidence="4 7" id="KW-1133">Transmembrane helix</keyword>
<dbReference type="Pfam" id="PF12704">
    <property type="entry name" value="MacB_PCD"/>
    <property type="match status" value="1"/>
</dbReference>
<evidence type="ECO:0000313" key="10">
    <source>
        <dbReference type="EMBL" id="MDL4840126.1"/>
    </source>
</evidence>
<keyword evidence="11" id="KW-1185">Reference proteome</keyword>
<dbReference type="PROSITE" id="PS51257">
    <property type="entry name" value="PROKAR_LIPOPROTEIN"/>
    <property type="match status" value="1"/>
</dbReference>
<feature type="transmembrane region" description="Helical" evidence="7">
    <location>
        <begin position="21"/>
        <end position="45"/>
    </location>
</feature>
<comment type="caution">
    <text evidence="10">The sequence shown here is derived from an EMBL/GenBank/DDBJ whole genome shotgun (WGS) entry which is preliminary data.</text>
</comment>
<keyword evidence="2" id="KW-1003">Cell membrane</keyword>
<evidence type="ECO:0000256" key="5">
    <source>
        <dbReference type="ARBA" id="ARBA00023136"/>
    </source>
</evidence>
<feature type="transmembrane region" description="Helical" evidence="7">
    <location>
        <begin position="301"/>
        <end position="326"/>
    </location>
</feature>
<evidence type="ECO:0000256" key="3">
    <source>
        <dbReference type="ARBA" id="ARBA00022692"/>
    </source>
</evidence>
<dbReference type="InterPro" id="IPR025857">
    <property type="entry name" value="MacB_PCD"/>
</dbReference>
<evidence type="ECO:0000256" key="6">
    <source>
        <dbReference type="ARBA" id="ARBA00038076"/>
    </source>
</evidence>
<evidence type="ECO:0000256" key="2">
    <source>
        <dbReference type="ARBA" id="ARBA00022475"/>
    </source>
</evidence>
<dbReference type="PANTHER" id="PTHR30572">
    <property type="entry name" value="MEMBRANE COMPONENT OF TRANSPORTER-RELATED"/>
    <property type="match status" value="1"/>
</dbReference>
<feature type="domain" description="MacB-like periplasmic core" evidence="9">
    <location>
        <begin position="22"/>
        <end position="237"/>
    </location>
</feature>
<evidence type="ECO:0000256" key="4">
    <source>
        <dbReference type="ARBA" id="ARBA00022989"/>
    </source>
</evidence>
<evidence type="ECO:0000313" key="11">
    <source>
        <dbReference type="Proteomes" id="UP001235343"/>
    </source>
</evidence>
<comment type="subcellular location">
    <subcellularLocation>
        <location evidence="1">Cell membrane</location>
        <topology evidence="1">Multi-pass membrane protein</topology>
    </subcellularLocation>
</comment>
<proteinExistence type="inferred from homology"/>
<dbReference type="InterPro" id="IPR003838">
    <property type="entry name" value="ABC3_permease_C"/>
</dbReference>
<gene>
    <name evidence="10" type="ORF">QQS35_06595</name>
</gene>
<feature type="domain" description="ABC3 transporter permease C-terminal" evidence="8">
    <location>
        <begin position="311"/>
        <end position="433"/>
    </location>
</feature>
<evidence type="ECO:0000259" key="8">
    <source>
        <dbReference type="Pfam" id="PF02687"/>
    </source>
</evidence>